<dbReference type="Gene3D" id="2.130.10.10">
    <property type="entry name" value="YVTN repeat-like/Quinoprotein amine dehydrogenase"/>
    <property type="match status" value="1"/>
</dbReference>
<dbReference type="SUPFAM" id="SSF50998">
    <property type="entry name" value="Quinoprotein alcohol dehydrogenase-like"/>
    <property type="match status" value="1"/>
</dbReference>
<proteinExistence type="predicted"/>
<dbReference type="EMBL" id="JACCFK010000001">
    <property type="protein sequence ID" value="NYI86919.1"/>
    <property type="molecule type" value="Genomic_DNA"/>
</dbReference>
<evidence type="ECO:0000256" key="1">
    <source>
        <dbReference type="PROSITE-ProRule" id="PRU00221"/>
    </source>
</evidence>
<organism evidence="2 3">
    <name type="scientific">Amycolatopsis endophytica</name>
    <dbReference type="NCBI Taxonomy" id="860233"/>
    <lineage>
        <taxon>Bacteria</taxon>
        <taxon>Bacillati</taxon>
        <taxon>Actinomycetota</taxon>
        <taxon>Actinomycetes</taxon>
        <taxon>Pseudonocardiales</taxon>
        <taxon>Pseudonocardiaceae</taxon>
        <taxon>Amycolatopsis</taxon>
    </lineage>
</organism>
<dbReference type="SMART" id="SM00320">
    <property type="entry name" value="WD40"/>
    <property type="match status" value="3"/>
</dbReference>
<evidence type="ECO:0000313" key="3">
    <source>
        <dbReference type="Proteomes" id="UP000549616"/>
    </source>
</evidence>
<evidence type="ECO:0000313" key="2">
    <source>
        <dbReference type="EMBL" id="NYI86919.1"/>
    </source>
</evidence>
<reference evidence="2 3" key="1">
    <citation type="submission" date="2020-07" db="EMBL/GenBank/DDBJ databases">
        <title>Sequencing the genomes of 1000 actinobacteria strains.</title>
        <authorList>
            <person name="Klenk H.-P."/>
        </authorList>
    </citation>
    <scope>NUCLEOTIDE SEQUENCE [LARGE SCALE GENOMIC DNA]</scope>
    <source>
        <strain evidence="2 3">DSM 104006</strain>
    </source>
</reference>
<keyword evidence="1" id="KW-0853">WD repeat</keyword>
<protein>
    <submittedName>
        <fullName evidence="2">WD40 repeat protein</fullName>
    </submittedName>
</protein>
<dbReference type="InterPro" id="IPR011047">
    <property type="entry name" value="Quinoprotein_ADH-like_sf"/>
</dbReference>
<gene>
    <name evidence="2" type="ORF">HNR02_000242</name>
</gene>
<dbReference type="AlphaFoldDB" id="A0A853AWA0"/>
<name>A0A853AWA0_9PSEU</name>
<accession>A0A853AWA0</accession>
<dbReference type="InterPro" id="IPR015943">
    <property type="entry name" value="WD40/YVTN_repeat-like_dom_sf"/>
</dbReference>
<dbReference type="Proteomes" id="UP000549616">
    <property type="component" value="Unassembled WGS sequence"/>
</dbReference>
<comment type="caution">
    <text evidence="2">The sequence shown here is derived from an EMBL/GenBank/DDBJ whole genome shotgun (WGS) entry which is preliminary data.</text>
</comment>
<keyword evidence="3" id="KW-1185">Reference proteome</keyword>
<feature type="repeat" description="WD" evidence="1">
    <location>
        <begin position="18"/>
        <end position="61"/>
    </location>
</feature>
<sequence>MRNPFRRRRTSPDSGFELCGHDASVHCLTTVPTADGVLLASGDAEGAVLLWDPGTGEQLAGPVTADSSGVRGLAAVELGDGDWALACCGADGVTLWDPRRMGEAGYRPRSLTGNRTSALAVVPAEPRLIVIADADAVRVVDPATGRQVFASDHPPQPRGPDADQVHELAGVRFGDTAGFIAMRYFATTELWEQQGPSWRQRSAPFGELERNVLTTFGSQLAVTARRGIEVWDLRTGGRTARGELNAPFKKLAPVSLGSRQVVAAAFREHHDCGVQLWDPLRPDALTAPVNRHGPAFGDPEMGGATINALVGIALPDGTARVASAANDGCVLISPPLGEDDLVSGQHAGAAPPRGDGGNFARVRTSGGEIIGLWFGDEAHARDRMLLETVLFNEDLLDSLHTEPRLVPNTYDDKGGVFVMFGRHRAPGELS</sequence>
<dbReference type="PROSITE" id="PS50082">
    <property type="entry name" value="WD_REPEATS_2"/>
    <property type="match status" value="1"/>
</dbReference>
<dbReference type="InterPro" id="IPR001680">
    <property type="entry name" value="WD40_rpt"/>
</dbReference>
<dbReference type="RefSeq" id="WP_179771382.1">
    <property type="nucleotide sequence ID" value="NZ_JACCFK010000001.1"/>
</dbReference>